<keyword evidence="2" id="KW-1185">Reference proteome</keyword>
<evidence type="ECO:0000313" key="2">
    <source>
        <dbReference type="Proteomes" id="UP000245921"/>
    </source>
</evidence>
<dbReference type="PANTHER" id="PTHR35309">
    <property type="match status" value="1"/>
</dbReference>
<dbReference type="EMBL" id="QGGI01000027">
    <property type="protein sequence ID" value="PWJ87003.1"/>
    <property type="molecule type" value="Genomic_DNA"/>
</dbReference>
<accession>A0AA45C4N5</accession>
<comment type="caution">
    <text evidence="1">The sequence shown here is derived from an EMBL/GenBank/DDBJ whole genome shotgun (WGS) entry which is preliminary data.</text>
</comment>
<name>A0AA45C4N5_9BACT</name>
<dbReference type="GO" id="GO:0009976">
    <property type="term" value="F:tocopherol cyclase activity"/>
    <property type="evidence" value="ECO:0007669"/>
    <property type="project" value="InterPro"/>
</dbReference>
<dbReference type="RefSeq" id="WP_109606452.1">
    <property type="nucleotide sequence ID" value="NZ_QGGI01000027.1"/>
</dbReference>
<sequence length="297" mass="35315">MDDFRYHKIEKNSFEGWYYKLSFNDEIISIIPGISKNEEDPHAFIQYIDKEKNEYIRFDIKDFEYDEKRERIVIKENSFSKDRLILNLDDINIFLNISKQIPWGKNLFTKSAMGPFSFFKMQCNHGIINMGSNFTGTKNMEMINGKIYIEKDWGESFPSSWIWVQSNFKYDKNRSLTFSYANVPFLKKAFKGLLAAVYYEDKLIKFTTYNFSKIKSIKYDKNNLKIEIYNKKYKLMLDIKIGSFKLLKSPKNGKMSQEIKESIDSELNAYLYDKDNNLIFEDSGKTALEIYNYEELI</sequence>
<evidence type="ECO:0000313" key="1">
    <source>
        <dbReference type="EMBL" id="PWJ87003.1"/>
    </source>
</evidence>
<dbReference type="Proteomes" id="UP000245921">
    <property type="component" value="Unassembled WGS sequence"/>
</dbReference>
<dbReference type="InterPro" id="IPR025893">
    <property type="entry name" value="Tocopherol_cyclase"/>
</dbReference>
<dbReference type="AlphaFoldDB" id="A0AA45C4N5"/>
<dbReference type="Pfam" id="PF14249">
    <property type="entry name" value="Tocopherol_cycl"/>
    <property type="match status" value="1"/>
</dbReference>
<proteinExistence type="predicted"/>
<gene>
    <name evidence="1" type="ORF">C7380_1278</name>
</gene>
<protein>
    <submittedName>
        <fullName evidence="1">Tocopherol cyclase-like protein</fullName>
    </submittedName>
</protein>
<reference evidence="1 2" key="1">
    <citation type="submission" date="2018-05" db="EMBL/GenBank/DDBJ databases">
        <title>Genomic Encyclopedia of Type Strains, Phase IV (KMG-IV): sequencing the most valuable type-strain genomes for metagenomic binning, comparative biology and taxonomic classification.</title>
        <authorList>
            <person name="Goeker M."/>
        </authorList>
    </citation>
    <scope>NUCLEOTIDE SEQUENCE [LARGE SCALE GENOMIC DNA]</scope>
    <source>
        <strain evidence="1 2">DSM 24906</strain>
    </source>
</reference>
<dbReference type="PANTHER" id="PTHR35309:SF4">
    <property type="entry name" value="TOCOPHEROL CYCLASE"/>
    <property type="match status" value="1"/>
</dbReference>
<organism evidence="1 2">
    <name type="scientific">Oceanotoga teriensis</name>
    <dbReference type="NCBI Taxonomy" id="515440"/>
    <lineage>
        <taxon>Bacteria</taxon>
        <taxon>Thermotogati</taxon>
        <taxon>Thermotogota</taxon>
        <taxon>Thermotogae</taxon>
        <taxon>Petrotogales</taxon>
        <taxon>Petrotogaceae</taxon>
        <taxon>Oceanotoga</taxon>
    </lineage>
</organism>